<evidence type="ECO:0008006" key="3">
    <source>
        <dbReference type="Google" id="ProtNLM"/>
    </source>
</evidence>
<evidence type="ECO:0000313" key="2">
    <source>
        <dbReference type="Proteomes" id="UP000526892"/>
    </source>
</evidence>
<name>A0A7Z0RY93_9GAMM</name>
<evidence type="ECO:0000313" key="1">
    <source>
        <dbReference type="EMBL" id="NYS78016.1"/>
    </source>
</evidence>
<proteinExistence type="predicted"/>
<reference evidence="1 2" key="1">
    <citation type="journal article" date="2003" name="Extremophiles">
        <title>Halomonas glaciei sp. nov. isolated from fast ice of Adelie Land, Antarctica.</title>
        <authorList>
            <person name="Reddy G.S."/>
            <person name="Raghavan P.U."/>
            <person name="Sarita N.B."/>
            <person name="Prakash J.S."/>
            <person name="Nagesh N."/>
            <person name="Delille D."/>
            <person name="Shivaji S."/>
        </authorList>
    </citation>
    <scope>NUCLEOTIDE SEQUENCE [LARGE SCALE GENOMIC DNA]</scope>
    <source>
        <strain evidence="1 2">DD39</strain>
    </source>
</reference>
<comment type="caution">
    <text evidence="1">The sequence shown here is derived from an EMBL/GenBank/DDBJ whole genome shotgun (WGS) entry which is preliminary data.</text>
</comment>
<dbReference type="Proteomes" id="UP000526892">
    <property type="component" value="Unassembled WGS sequence"/>
</dbReference>
<keyword evidence="2" id="KW-1185">Reference proteome</keyword>
<accession>A0A7Z0RY93</accession>
<protein>
    <recommendedName>
        <fullName evidence="3">Lipoprotein</fullName>
    </recommendedName>
</protein>
<dbReference type="AlphaFoldDB" id="A0A7Z0RY93"/>
<organism evidence="1 2">
    <name type="scientific">Vreelandella glaciei</name>
    <dbReference type="NCBI Taxonomy" id="186761"/>
    <lineage>
        <taxon>Bacteria</taxon>
        <taxon>Pseudomonadati</taxon>
        <taxon>Pseudomonadota</taxon>
        <taxon>Gammaproteobacteria</taxon>
        <taxon>Oceanospirillales</taxon>
        <taxon>Halomonadaceae</taxon>
        <taxon>Vreelandella</taxon>
    </lineage>
</organism>
<dbReference type="EMBL" id="JACCDE010000012">
    <property type="protein sequence ID" value="NYS78016.1"/>
    <property type="molecule type" value="Genomic_DNA"/>
</dbReference>
<gene>
    <name evidence="1" type="ORF">HZS80_09875</name>
</gene>
<dbReference type="PROSITE" id="PS51257">
    <property type="entry name" value="PROKAR_LIPOPROTEIN"/>
    <property type="match status" value="1"/>
</dbReference>
<dbReference type="RefSeq" id="WP_179915966.1">
    <property type="nucleotide sequence ID" value="NZ_JACCDE010000012.1"/>
</dbReference>
<sequence length="226" mass="24857">MASENKFPKFFMFFRILKAISFLMLVGATGCTHDGLIHPSVLGIAAGVASVKNPDFDLEAFNRSTDQYYGRSGSGLQQANSNGSVGQQSGKAPITFVTEQCISIRQARQVPGVDEQAREFVNKCSFPVIVAHCFVNQRSSDFRGCKSYSLTQMVKNSYDAITGTRVHPKGISTYDWNYAVVHIKASSATSFLDPDVSLFDNNQGSLRYVAFRCPTGRIDHRDLCAT</sequence>